<reference evidence="1" key="2">
    <citation type="submission" date="2023-06" db="EMBL/GenBank/DDBJ databases">
        <authorList>
            <person name="Ma L."/>
            <person name="Liu K.-W."/>
            <person name="Li Z."/>
            <person name="Hsiao Y.-Y."/>
            <person name="Qi Y."/>
            <person name="Fu T."/>
            <person name="Tang G."/>
            <person name="Zhang D."/>
            <person name="Sun W.-H."/>
            <person name="Liu D.-K."/>
            <person name="Li Y."/>
            <person name="Chen G.-Z."/>
            <person name="Liu X.-D."/>
            <person name="Liao X.-Y."/>
            <person name="Jiang Y.-T."/>
            <person name="Yu X."/>
            <person name="Hao Y."/>
            <person name="Huang J."/>
            <person name="Zhao X.-W."/>
            <person name="Ke S."/>
            <person name="Chen Y.-Y."/>
            <person name="Wu W.-L."/>
            <person name="Hsu J.-L."/>
            <person name="Lin Y.-F."/>
            <person name="Huang M.-D."/>
            <person name="Li C.-Y."/>
            <person name="Huang L."/>
            <person name="Wang Z.-W."/>
            <person name="Zhao X."/>
            <person name="Zhong W.-Y."/>
            <person name="Peng D.-H."/>
            <person name="Ahmad S."/>
            <person name="Lan S."/>
            <person name="Zhang J.-S."/>
            <person name="Tsai W.-C."/>
            <person name="Van De Peer Y."/>
            <person name="Liu Z.-J."/>
        </authorList>
    </citation>
    <scope>NUCLEOTIDE SEQUENCE</scope>
    <source>
        <strain evidence="1">CP</strain>
        <tissue evidence="1">Leaves</tissue>
    </source>
</reference>
<dbReference type="PANTHER" id="PTHR33384:SF27">
    <property type="entry name" value="OS05G0102500 PROTEIN"/>
    <property type="match status" value="1"/>
</dbReference>
<keyword evidence="2" id="KW-1185">Reference proteome</keyword>
<gene>
    <name evidence="1" type="ORF">QJS10_CPB22g00427</name>
</gene>
<comment type="caution">
    <text evidence="1">The sequence shown here is derived from an EMBL/GenBank/DDBJ whole genome shotgun (WGS) entry which is preliminary data.</text>
</comment>
<dbReference type="EMBL" id="JAUJYO010000022">
    <property type="protein sequence ID" value="KAK1282744.1"/>
    <property type="molecule type" value="Genomic_DNA"/>
</dbReference>
<protein>
    <submittedName>
        <fullName evidence="1">Uncharacterized protein</fullName>
    </submittedName>
</protein>
<dbReference type="AlphaFoldDB" id="A0AAV9C279"/>
<sequence>MEDIIGSFSSVELISHQNLPDMNPKGWQIGGQAFPRMQDIICPVPRRAFRAPVLKDGISRFSCNPRRLPIDLLNNGFEMLDVILNKDDLEDDHDNTGGTGYFCGSPPVRANNPIVNDVQFTRSTCPRASPLRTPVVGKPSNRVDNTSFCRVSPKVRIEGFASGNSDNRCVLPAFA</sequence>
<dbReference type="PANTHER" id="PTHR33384">
    <property type="entry name" value="EXPRESSED PROTEIN"/>
    <property type="match status" value="1"/>
</dbReference>
<accession>A0AAV9C279</accession>
<evidence type="ECO:0000313" key="1">
    <source>
        <dbReference type="EMBL" id="KAK1282744.1"/>
    </source>
</evidence>
<evidence type="ECO:0000313" key="2">
    <source>
        <dbReference type="Proteomes" id="UP001180020"/>
    </source>
</evidence>
<proteinExistence type="predicted"/>
<name>A0AAV9C279_ACOCL</name>
<organism evidence="1 2">
    <name type="scientific">Acorus calamus</name>
    <name type="common">Sweet flag</name>
    <dbReference type="NCBI Taxonomy" id="4465"/>
    <lineage>
        <taxon>Eukaryota</taxon>
        <taxon>Viridiplantae</taxon>
        <taxon>Streptophyta</taxon>
        <taxon>Embryophyta</taxon>
        <taxon>Tracheophyta</taxon>
        <taxon>Spermatophyta</taxon>
        <taxon>Magnoliopsida</taxon>
        <taxon>Liliopsida</taxon>
        <taxon>Acoraceae</taxon>
        <taxon>Acorus</taxon>
    </lineage>
</organism>
<reference evidence="1" key="1">
    <citation type="journal article" date="2023" name="Nat. Commun.">
        <title>Diploid and tetraploid genomes of Acorus and the evolution of monocots.</title>
        <authorList>
            <person name="Ma L."/>
            <person name="Liu K.W."/>
            <person name="Li Z."/>
            <person name="Hsiao Y.Y."/>
            <person name="Qi Y."/>
            <person name="Fu T."/>
            <person name="Tang G.D."/>
            <person name="Zhang D."/>
            <person name="Sun W.H."/>
            <person name="Liu D.K."/>
            <person name="Li Y."/>
            <person name="Chen G.Z."/>
            <person name="Liu X.D."/>
            <person name="Liao X.Y."/>
            <person name="Jiang Y.T."/>
            <person name="Yu X."/>
            <person name="Hao Y."/>
            <person name="Huang J."/>
            <person name="Zhao X.W."/>
            <person name="Ke S."/>
            <person name="Chen Y.Y."/>
            <person name="Wu W.L."/>
            <person name="Hsu J.L."/>
            <person name="Lin Y.F."/>
            <person name="Huang M.D."/>
            <person name="Li C.Y."/>
            <person name="Huang L."/>
            <person name="Wang Z.W."/>
            <person name="Zhao X."/>
            <person name="Zhong W.Y."/>
            <person name="Peng D.H."/>
            <person name="Ahmad S."/>
            <person name="Lan S."/>
            <person name="Zhang J.S."/>
            <person name="Tsai W.C."/>
            <person name="Van de Peer Y."/>
            <person name="Liu Z.J."/>
        </authorList>
    </citation>
    <scope>NUCLEOTIDE SEQUENCE</scope>
    <source>
        <strain evidence="1">CP</strain>
    </source>
</reference>
<dbReference type="Proteomes" id="UP001180020">
    <property type="component" value="Unassembled WGS sequence"/>
</dbReference>